<reference evidence="18 19" key="2">
    <citation type="submission" date="2016-05" db="EMBL/GenBank/DDBJ databases">
        <authorList>
            <person name="Naeem Raeece"/>
        </authorList>
    </citation>
    <scope>NUCLEOTIDE SEQUENCE [LARGE SCALE GENOMIC DNA]</scope>
</reference>
<evidence type="ECO:0000256" key="13">
    <source>
        <dbReference type="ARBA" id="ARBA00048367"/>
    </source>
</evidence>
<evidence type="ECO:0000259" key="15">
    <source>
        <dbReference type="PROSITE" id="PS50011"/>
    </source>
</evidence>
<evidence type="ECO:0000256" key="5">
    <source>
        <dbReference type="ARBA" id="ARBA00022741"/>
    </source>
</evidence>
<feature type="compositionally biased region" description="Acidic residues" evidence="14">
    <location>
        <begin position="286"/>
        <end position="298"/>
    </location>
</feature>
<feature type="compositionally biased region" description="Basic and acidic residues" evidence="14">
    <location>
        <begin position="1"/>
        <end position="15"/>
    </location>
</feature>
<gene>
    <name evidence="16" type="ORF">POVWA1_011800</name>
    <name evidence="17" type="ORF">POVWA2_012500</name>
</gene>
<dbReference type="Gene3D" id="1.10.510.10">
    <property type="entry name" value="Transferase(Phosphotransferase) domain 1"/>
    <property type="match status" value="1"/>
</dbReference>
<keyword evidence="7" id="KW-0067">ATP-binding</keyword>
<name>A0A1A8YLD1_PLAOA</name>
<feature type="compositionally biased region" description="Basic and acidic residues" evidence="14">
    <location>
        <begin position="195"/>
        <end position="217"/>
    </location>
</feature>
<accession>A0A1A8YLD1</accession>
<evidence type="ECO:0000256" key="2">
    <source>
        <dbReference type="ARBA" id="ARBA00012425"/>
    </source>
</evidence>
<feature type="domain" description="Protein kinase" evidence="15">
    <location>
        <begin position="324"/>
        <end position="626"/>
    </location>
</feature>
<dbReference type="InterPro" id="IPR000719">
    <property type="entry name" value="Prot_kinase_dom"/>
</dbReference>
<feature type="compositionally biased region" description="Basic and acidic residues" evidence="14">
    <location>
        <begin position="57"/>
        <end position="71"/>
    </location>
</feature>
<evidence type="ECO:0000256" key="12">
    <source>
        <dbReference type="ARBA" id="ARBA00047811"/>
    </source>
</evidence>
<feature type="region of interest" description="Disordered" evidence="14">
    <location>
        <begin position="100"/>
        <end position="127"/>
    </location>
</feature>
<keyword evidence="19" id="KW-1185">Reference proteome</keyword>
<proteinExistence type="inferred from homology"/>
<dbReference type="EC" id="2.7.11.22" evidence="2"/>
<reference evidence="16" key="1">
    <citation type="submission" date="2016-05" db="EMBL/GenBank/DDBJ databases">
        <authorList>
            <person name="Lavstsen T."/>
            <person name="Jespersen J.S."/>
        </authorList>
    </citation>
    <scope>NUCLEOTIDE SEQUENCE [LARGE SCALE GENOMIC DNA]</scope>
</reference>
<comment type="catalytic activity">
    <reaction evidence="12">
        <text>L-threonyl-[protein] + ATP = O-phospho-L-threonyl-[protein] + ADP + H(+)</text>
        <dbReference type="Rhea" id="RHEA:46608"/>
        <dbReference type="Rhea" id="RHEA-COMP:11060"/>
        <dbReference type="Rhea" id="RHEA-COMP:11605"/>
        <dbReference type="ChEBI" id="CHEBI:15378"/>
        <dbReference type="ChEBI" id="CHEBI:30013"/>
        <dbReference type="ChEBI" id="CHEBI:30616"/>
        <dbReference type="ChEBI" id="CHEBI:61977"/>
        <dbReference type="ChEBI" id="CHEBI:456216"/>
        <dbReference type="EC" id="2.7.11.22"/>
    </reaction>
</comment>
<evidence type="ECO:0000256" key="10">
    <source>
        <dbReference type="ARBA" id="ARBA00041902"/>
    </source>
</evidence>
<dbReference type="EMBL" id="FLRD01000037">
    <property type="protein sequence ID" value="SBT32370.1"/>
    <property type="molecule type" value="Genomic_DNA"/>
</dbReference>
<keyword evidence="6 16" id="KW-0418">Kinase</keyword>
<dbReference type="SUPFAM" id="SSF56112">
    <property type="entry name" value="Protein kinase-like (PK-like)"/>
    <property type="match status" value="1"/>
</dbReference>
<comment type="subunit">
    <text evidence="8">May form a complex composed of at least the catalytic subunit CRK2 and a cyclin.</text>
</comment>
<evidence type="ECO:0000256" key="4">
    <source>
        <dbReference type="ARBA" id="ARBA00022679"/>
    </source>
</evidence>
<dbReference type="FunFam" id="1.10.510.10:FF:000738">
    <property type="entry name" value="Cdc2-related protein kinase 1"/>
    <property type="match status" value="1"/>
</dbReference>
<comment type="catalytic activity">
    <reaction evidence="13">
        <text>L-seryl-[protein] + ATP = O-phospho-L-seryl-[protein] + ADP + H(+)</text>
        <dbReference type="Rhea" id="RHEA:17989"/>
        <dbReference type="Rhea" id="RHEA-COMP:9863"/>
        <dbReference type="Rhea" id="RHEA-COMP:11604"/>
        <dbReference type="ChEBI" id="CHEBI:15378"/>
        <dbReference type="ChEBI" id="CHEBI:29999"/>
        <dbReference type="ChEBI" id="CHEBI:30616"/>
        <dbReference type="ChEBI" id="CHEBI:83421"/>
        <dbReference type="ChEBI" id="CHEBI:456216"/>
        <dbReference type="EC" id="2.7.11.22"/>
    </reaction>
</comment>
<dbReference type="GO" id="GO:0007346">
    <property type="term" value="P:regulation of mitotic cell cycle"/>
    <property type="evidence" value="ECO:0007669"/>
    <property type="project" value="TreeGrafter"/>
</dbReference>
<feature type="compositionally biased region" description="Basic residues" evidence="14">
    <location>
        <begin position="16"/>
        <end position="25"/>
    </location>
</feature>
<evidence type="ECO:0000313" key="16">
    <source>
        <dbReference type="EMBL" id="SBT32370.1"/>
    </source>
</evidence>
<evidence type="ECO:0000256" key="8">
    <source>
        <dbReference type="ARBA" id="ARBA00038543"/>
    </source>
</evidence>
<dbReference type="PROSITE" id="PS50011">
    <property type="entry name" value="PROTEIN_KINASE_DOM"/>
    <property type="match status" value="1"/>
</dbReference>
<dbReference type="InterPro" id="IPR050108">
    <property type="entry name" value="CDK"/>
</dbReference>
<dbReference type="SMART" id="SM00220">
    <property type="entry name" value="S_TKc"/>
    <property type="match status" value="1"/>
</dbReference>
<keyword evidence="5" id="KW-0547">Nucleotide-binding</keyword>
<keyword evidence="4" id="KW-0808">Transferase</keyword>
<evidence type="ECO:0000256" key="14">
    <source>
        <dbReference type="SAM" id="MobiDB-lite"/>
    </source>
</evidence>
<evidence type="ECO:0000256" key="3">
    <source>
        <dbReference type="ARBA" id="ARBA00022527"/>
    </source>
</evidence>
<dbReference type="AlphaFoldDB" id="A0A1A8YLD1"/>
<evidence type="ECO:0000313" key="19">
    <source>
        <dbReference type="Proteomes" id="UP000078555"/>
    </source>
</evidence>
<dbReference type="InterPro" id="IPR008271">
    <property type="entry name" value="Ser/Thr_kinase_AS"/>
</dbReference>
<dbReference type="FunFam" id="3.30.200.20:FF:000054">
    <property type="entry name" value="Cyclin-dependent kinase 11B"/>
    <property type="match status" value="1"/>
</dbReference>
<dbReference type="InterPro" id="IPR045267">
    <property type="entry name" value="CDK11/PITSLRE_STKc"/>
</dbReference>
<evidence type="ECO:0000313" key="17">
    <source>
        <dbReference type="EMBL" id="SBT33008.1"/>
    </source>
</evidence>
<dbReference type="PANTHER" id="PTHR24056">
    <property type="entry name" value="CELL DIVISION PROTEIN KINASE"/>
    <property type="match status" value="1"/>
</dbReference>
<organism evidence="16 19">
    <name type="scientific">Plasmodium ovale wallikeri</name>
    <dbReference type="NCBI Taxonomy" id="864142"/>
    <lineage>
        <taxon>Eukaryota</taxon>
        <taxon>Sar</taxon>
        <taxon>Alveolata</taxon>
        <taxon>Apicomplexa</taxon>
        <taxon>Aconoidasida</taxon>
        <taxon>Haemosporida</taxon>
        <taxon>Plasmodiidae</taxon>
        <taxon>Plasmodium</taxon>
        <taxon>Plasmodium (Plasmodium)</taxon>
    </lineage>
</organism>
<dbReference type="Gene3D" id="3.30.200.20">
    <property type="entry name" value="Phosphorylase Kinase, domain 1"/>
    <property type="match status" value="1"/>
</dbReference>
<dbReference type="InterPro" id="IPR011009">
    <property type="entry name" value="Kinase-like_dom_sf"/>
</dbReference>
<dbReference type="GO" id="GO:0004693">
    <property type="term" value="F:cyclin-dependent protein serine/threonine kinase activity"/>
    <property type="evidence" value="ECO:0007669"/>
    <property type="project" value="UniProtKB-EC"/>
</dbReference>
<evidence type="ECO:0000313" key="18">
    <source>
        <dbReference type="Proteomes" id="UP000078550"/>
    </source>
</evidence>
<feature type="compositionally biased region" description="Basic and acidic residues" evidence="14">
    <location>
        <begin position="100"/>
        <end position="113"/>
    </location>
</feature>
<evidence type="ECO:0000256" key="9">
    <source>
        <dbReference type="ARBA" id="ARBA00039612"/>
    </source>
</evidence>
<comment type="similarity">
    <text evidence="1">Belongs to the protein kinase superfamily. CMGC Ser/Thr protein kinase family. CDC2/CDKX subfamily.</text>
</comment>
<dbReference type="Proteomes" id="UP000078555">
    <property type="component" value="Unassembled WGS sequence"/>
</dbReference>
<keyword evidence="3" id="KW-0723">Serine/threonine-protein kinase</keyword>
<dbReference type="GO" id="GO:0005634">
    <property type="term" value="C:nucleus"/>
    <property type="evidence" value="ECO:0007669"/>
    <property type="project" value="TreeGrafter"/>
</dbReference>
<feature type="region of interest" description="Disordered" evidence="14">
    <location>
        <begin position="195"/>
        <end position="310"/>
    </location>
</feature>
<evidence type="ECO:0000256" key="11">
    <source>
        <dbReference type="ARBA" id="ARBA00042858"/>
    </source>
</evidence>
<dbReference type="Pfam" id="PF00069">
    <property type="entry name" value="Pkinase"/>
    <property type="match status" value="1"/>
</dbReference>
<sequence length="669" mass="78761">MEEGNTRRDQCDDRRSYRKDHIPRKHSNEQKDKSYGTGHEEMRESREKRKYKYSPKMYDKKRERIKMEEFGRPSFLHYNREEKRNLENYENYENVLKEEKKKRLSTDSVKASDNRNSNYVKKNENDCKNRGDNVKDIIIEHTHSNKTNKILKEEEHLCKGKNRKRYHYEYSDPYGENTQIWKRQSGHLKYAEQREYSYDEQGNENKGEEGKKYKQCESKPCGKQMNSREEHRKQQVDNEYTKNEQLKGGTPERKNDEKKSSGEMSPPRRESDGGRSEESGVHEDYTSMEEESTEEGEMQNEYSSDSEKNKVDSLLNGCRSVKNYKKLNKISEGTYGTVFRAKNKITKKIVAMKQLKHFSNIRNEGFAITSLREINILLQLKHENILSIKEVVIGNNLNDIYLVMEYIEHELKMLLDNKSPSFTISELKCLLKQLLSGVDYLHTNWVMHRDLKTTNLLYSNRGILKICDFGMARKYGHVPSNNLTKNVVTLWYRAPELLLGEKFYTNKIDIWSVGCIFAEMILKKPLFLGDNEIDQMLKILSVLGLPDRDTYPEFYEYSFISKNKDLFKKKKIKMNVNNIRSHFPNIASQFSGLYLSHNGIDLLQQMLHFNPKNRISASDALKHPYFKELPKPMEISDMPVIPDSNKVIRSGKLADRFNLIGHNNIQFHS</sequence>
<feature type="region of interest" description="Disordered" evidence="14">
    <location>
        <begin position="1"/>
        <end position="84"/>
    </location>
</feature>
<dbReference type="PROSITE" id="PS00108">
    <property type="entry name" value="PROTEIN_KINASE_ST"/>
    <property type="match status" value="1"/>
</dbReference>
<dbReference type="EMBL" id="FLRE01000049">
    <property type="protein sequence ID" value="SBT33008.1"/>
    <property type="molecule type" value="Genomic_DNA"/>
</dbReference>
<evidence type="ECO:0000256" key="1">
    <source>
        <dbReference type="ARBA" id="ARBA00006485"/>
    </source>
</evidence>
<dbReference type="GO" id="GO:0005524">
    <property type="term" value="F:ATP binding"/>
    <property type="evidence" value="ECO:0007669"/>
    <property type="project" value="UniProtKB-KW"/>
</dbReference>
<evidence type="ECO:0000256" key="6">
    <source>
        <dbReference type="ARBA" id="ARBA00022777"/>
    </source>
</evidence>
<evidence type="ECO:0000256" key="7">
    <source>
        <dbReference type="ARBA" id="ARBA00022840"/>
    </source>
</evidence>
<dbReference type="Proteomes" id="UP000078550">
    <property type="component" value="Unassembled WGS sequence"/>
</dbReference>
<feature type="compositionally biased region" description="Basic and acidic residues" evidence="14">
    <location>
        <begin position="26"/>
        <end position="47"/>
    </location>
</feature>
<feature type="compositionally biased region" description="Basic and acidic residues" evidence="14">
    <location>
        <begin position="226"/>
        <end position="285"/>
    </location>
</feature>
<dbReference type="CDD" id="cd07843">
    <property type="entry name" value="STKc_CDC2L1"/>
    <property type="match status" value="1"/>
</dbReference>
<dbReference type="PANTHER" id="PTHR24056:SF107">
    <property type="entry name" value="CYCLIN-DEPENDENT KINASE 11A-RELATED"/>
    <property type="match status" value="1"/>
</dbReference>
<protein>
    <recommendedName>
        <fullName evidence="9">Cyclin-dependent kinase 2 homolog</fullName>
        <ecNumber evidence="2">2.7.11.22</ecNumber>
    </recommendedName>
    <alternativeName>
        <fullName evidence="10">Cell division control protein 2 homolog</fullName>
    </alternativeName>
    <alternativeName>
        <fullName evidence="11">cdc2-related kinase 2</fullName>
    </alternativeName>
</protein>